<accession>A0A915AEZ6</accession>
<feature type="transmembrane region" description="Helical" evidence="1">
    <location>
        <begin position="31"/>
        <end position="55"/>
    </location>
</feature>
<dbReference type="GO" id="GO:0031674">
    <property type="term" value="C:I band"/>
    <property type="evidence" value="ECO:0007669"/>
    <property type="project" value="TreeGrafter"/>
</dbReference>
<dbReference type="InterPro" id="IPR017850">
    <property type="entry name" value="Alkaline_phosphatase_core_sf"/>
</dbReference>
<proteinExistence type="predicted"/>
<organism evidence="2 3">
    <name type="scientific">Parascaris univalens</name>
    <name type="common">Nematode worm</name>
    <dbReference type="NCBI Taxonomy" id="6257"/>
    <lineage>
        <taxon>Eukaryota</taxon>
        <taxon>Metazoa</taxon>
        <taxon>Ecdysozoa</taxon>
        <taxon>Nematoda</taxon>
        <taxon>Chromadorea</taxon>
        <taxon>Rhabditida</taxon>
        <taxon>Spirurina</taxon>
        <taxon>Ascaridomorpha</taxon>
        <taxon>Ascaridoidea</taxon>
        <taxon>Ascarididae</taxon>
        <taxon>Parascaris</taxon>
    </lineage>
</organism>
<keyword evidence="1" id="KW-0812">Transmembrane</keyword>
<keyword evidence="1" id="KW-0472">Membrane</keyword>
<evidence type="ECO:0000313" key="4">
    <source>
        <dbReference type="WBParaSite" id="PgR006_g172_t02"/>
    </source>
</evidence>
<evidence type="ECO:0000256" key="1">
    <source>
        <dbReference type="SAM" id="Phobius"/>
    </source>
</evidence>
<dbReference type="WBParaSite" id="PgR006_g172_t01">
    <property type="protein sequence ID" value="PgR006_g172_t01"/>
    <property type="gene ID" value="PgR006_g172"/>
</dbReference>
<dbReference type="GO" id="GO:0016529">
    <property type="term" value="C:sarcoplasmic reticulum"/>
    <property type="evidence" value="ECO:0007669"/>
    <property type="project" value="TreeGrafter"/>
</dbReference>
<dbReference type="AlphaFoldDB" id="A0A915AEZ6"/>
<dbReference type="SUPFAM" id="SSF53649">
    <property type="entry name" value="Alkaline phosphatase-like"/>
    <property type="match status" value="1"/>
</dbReference>
<dbReference type="Pfam" id="PF01663">
    <property type="entry name" value="Phosphodiest"/>
    <property type="match status" value="1"/>
</dbReference>
<dbReference type="Gene3D" id="3.30.1360.180">
    <property type="match status" value="1"/>
</dbReference>
<protein>
    <submittedName>
        <fullName evidence="3 4">Uncharacterized protein</fullName>
    </submittedName>
</protein>
<sequence>MIRRKIERSTNIITSIDLVDIKVLNRLSPRILHVFLLFIAFIAVSTLILLIFAMISLSQIRNEINVANHQAAKVIAEQMTKLNAEMVRTTSIRATNGKSRSIYSDEMMVAANMVLPIRAVAGTLLHTSDDVYNNDTHDASRVPLWYDPTCTVRCKRDDIGRPPVVVISFDGFAQEYVDTHIVKTLEFIGDCGASAKFMYPSYPSKTFPNHYSIVTGLYPESHGIVDNYVHAAEISPTLQYMPKANDARYYKGEPIWVAAERNGLRSACLFWAGCSQNISGTSPAYNMRYNRSFSFQQRIDKIIEWLSLPKEQRPHLIMAYFNQPDTIGHFRQLEQELNAQLIELDHLLNNLFTSLYSKDLLYCTNILIVSDHGMQKLKRRYYLNEYINTTGMIISSGAIARVELADSGKSLAELKQHFRCSNNGTQYRIYDKTHIPKRYHYAHSDRIGDLILEGIPGVIIFGDKRSDVGVVADHGYDYLTASMHAIFYARGPDIKPKLLIEPFQNIELFNLIIDLLGLPNIFPNNGTYGRLHEILIDPPKKLNQRPSMQLYKCFANGQSHPPRVMSCDIGCERVAEEMTSSLSACVSLPSLNVVGFHPDVN</sequence>
<evidence type="ECO:0000313" key="3">
    <source>
        <dbReference type="WBParaSite" id="PgR006_g172_t01"/>
    </source>
</evidence>
<keyword evidence="2" id="KW-1185">Reference proteome</keyword>
<dbReference type="CDD" id="cd16018">
    <property type="entry name" value="Enpp"/>
    <property type="match status" value="1"/>
</dbReference>
<name>A0A915AEZ6_PARUN</name>
<evidence type="ECO:0000313" key="2">
    <source>
        <dbReference type="Proteomes" id="UP000887569"/>
    </source>
</evidence>
<reference evidence="3 4" key="1">
    <citation type="submission" date="2022-11" db="UniProtKB">
        <authorList>
            <consortium name="WormBaseParasite"/>
        </authorList>
    </citation>
    <scope>IDENTIFICATION</scope>
</reference>
<dbReference type="WBParaSite" id="PgR006_g172_t02">
    <property type="protein sequence ID" value="PgR006_g172_t02"/>
    <property type="gene ID" value="PgR006_g172"/>
</dbReference>
<dbReference type="Proteomes" id="UP000887569">
    <property type="component" value="Unplaced"/>
</dbReference>
<dbReference type="Gene3D" id="3.40.720.10">
    <property type="entry name" value="Alkaline Phosphatase, subunit A"/>
    <property type="match status" value="1"/>
</dbReference>
<dbReference type="PANTHER" id="PTHR10151:SF114">
    <property type="entry name" value="ECTONUCLEOTIDE PYROPHOSPHATASE_PHOSPHODIESTERASE C27A7.3"/>
    <property type="match status" value="1"/>
</dbReference>
<dbReference type="InterPro" id="IPR002591">
    <property type="entry name" value="Phosphodiest/P_Trfase"/>
</dbReference>
<keyword evidence="1" id="KW-1133">Transmembrane helix</keyword>
<dbReference type="PANTHER" id="PTHR10151">
    <property type="entry name" value="ECTONUCLEOTIDE PYROPHOSPHATASE/PHOSPHODIESTERASE"/>
    <property type="match status" value="1"/>
</dbReference>
<dbReference type="GO" id="GO:0055120">
    <property type="term" value="C:striated muscle dense body"/>
    <property type="evidence" value="ECO:0007669"/>
    <property type="project" value="TreeGrafter"/>
</dbReference>